<dbReference type="Proteomes" id="UP001374893">
    <property type="component" value="Chromosome"/>
</dbReference>
<dbReference type="InterPro" id="IPR010496">
    <property type="entry name" value="AL/BT2_dom"/>
</dbReference>
<organism evidence="2 3">
    <name type="scientific">Haloferula helveola</name>
    <dbReference type="NCBI Taxonomy" id="490095"/>
    <lineage>
        <taxon>Bacteria</taxon>
        <taxon>Pseudomonadati</taxon>
        <taxon>Verrucomicrobiota</taxon>
        <taxon>Verrucomicrobiia</taxon>
        <taxon>Verrucomicrobiales</taxon>
        <taxon>Verrucomicrobiaceae</taxon>
        <taxon>Haloferula</taxon>
    </lineage>
</organism>
<reference evidence="2 3" key="1">
    <citation type="submission" date="2021-06" db="EMBL/GenBank/DDBJ databases">
        <title>Complete genome of Haloferula helveola possessing various polysaccharide degrading enzymes.</title>
        <authorList>
            <person name="Takami H."/>
            <person name="Huang C."/>
            <person name="Hamasaki K."/>
        </authorList>
    </citation>
    <scope>NUCLEOTIDE SEQUENCE [LARGE SCALE GENOMIC DNA]</scope>
    <source>
        <strain evidence="2 3">CN-1</strain>
    </source>
</reference>
<gene>
    <name evidence="2" type="ORF">HAHE_33920</name>
</gene>
<dbReference type="RefSeq" id="WP_338686099.1">
    <property type="nucleotide sequence ID" value="NZ_AP024702.1"/>
</dbReference>
<evidence type="ECO:0000259" key="1">
    <source>
        <dbReference type="Pfam" id="PF06439"/>
    </source>
</evidence>
<sequence>MKTLFAALLIALPTLQAEEDGFVNLFNGKDLTGWKKVNGNGEYKIDGDSIVGFGKNIKGNTFLITEKTYGDFDFRFDMKFDDLSGNSGVMFRAKQKEGENGRVFGYQCEHDNGKARAWTAGLYDEARRGWLFPDKKDKEACAKFTEQGKKIIKWDDWNEIRIVCEGKRIQIWLNGEPRVDYTDEGKDFTPKGFFGLQVHGGKSCNVRWRNLRIKEL</sequence>
<name>A0ABN6HD00_9BACT</name>
<dbReference type="Gene3D" id="2.60.120.560">
    <property type="entry name" value="Exo-inulinase, domain 1"/>
    <property type="match status" value="1"/>
</dbReference>
<keyword evidence="3" id="KW-1185">Reference proteome</keyword>
<evidence type="ECO:0000313" key="2">
    <source>
        <dbReference type="EMBL" id="BCX49484.1"/>
    </source>
</evidence>
<proteinExistence type="predicted"/>
<protein>
    <recommendedName>
        <fullName evidence="1">3-keto-alpha-glucoside-1,2-lyase/3-keto-2-hydroxy-glucal hydratase domain-containing protein</fullName>
    </recommendedName>
</protein>
<feature type="domain" description="3-keto-alpha-glucoside-1,2-lyase/3-keto-2-hydroxy-glucal hydratase" evidence="1">
    <location>
        <begin position="21"/>
        <end position="214"/>
    </location>
</feature>
<dbReference type="EMBL" id="AP024702">
    <property type="protein sequence ID" value="BCX49484.1"/>
    <property type="molecule type" value="Genomic_DNA"/>
</dbReference>
<accession>A0ABN6HD00</accession>
<evidence type="ECO:0000313" key="3">
    <source>
        <dbReference type="Proteomes" id="UP001374893"/>
    </source>
</evidence>
<dbReference type="Pfam" id="PF06439">
    <property type="entry name" value="3keto-disac_hyd"/>
    <property type="match status" value="1"/>
</dbReference>